<accession>A0A6J4UI96</accession>
<feature type="non-terminal residue" evidence="1">
    <location>
        <position position="249"/>
    </location>
</feature>
<dbReference type="Pfam" id="PF13527">
    <property type="entry name" value="Acetyltransf_9"/>
    <property type="match status" value="1"/>
</dbReference>
<dbReference type="EMBL" id="CADCWM010000255">
    <property type="protein sequence ID" value="CAA9550226.1"/>
    <property type="molecule type" value="Genomic_DNA"/>
</dbReference>
<reference evidence="1" key="1">
    <citation type="submission" date="2020-02" db="EMBL/GenBank/DDBJ databases">
        <authorList>
            <person name="Meier V. D."/>
        </authorList>
    </citation>
    <scope>NUCLEOTIDE SEQUENCE</scope>
    <source>
        <strain evidence="1">AVDCRST_MAG88</strain>
    </source>
</reference>
<dbReference type="InterPro" id="IPR016181">
    <property type="entry name" value="Acyl_CoA_acyltransferase"/>
</dbReference>
<evidence type="ECO:0008006" key="2">
    <source>
        <dbReference type="Google" id="ProtNLM"/>
    </source>
</evidence>
<dbReference type="CDD" id="cd04301">
    <property type="entry name" value="NAT_SF"/>
    <property type="match status" value="1"/>
</dbReference>
<protein>
    <recommendedName>
        <fullName evidence="2">N-acetyltransferase domain-containing protein</fullName>
    </recommendedName>
</protein>
<proteinExistence type="predicted"/>
<dbReference type="Gene3D" id="3.40.630.30">
    <property type="match status" value="1"/>
</dbReference>
<organism evidence="1">
    <name type="scientific">uncultured Thermomicrobiales bacterium</name>
    <dbReference type="NCBI Taxonomy" id="1645740"/>
    <lineage>
        <taxon>Bacteria</taxon>
        <taxon>Pseudomonadati</taxon>
        <taxon>Thermomicrobiota</taxon>
        <taxon>Thermomicrobia</taxon>
        <taxon>Thermomicrobiales</taxon>
        <taxon>environmental samples</taxon>
    </lineage>
</organism>
<sequence length="249" mass="27421">MGDDGSPRDLGDGLVLRWASASDTERVVAFNAAGFRRSEDSPPSHTTGAHVRDFMSGRNPLVGAEDFVFVEDGRTGAIVASTCLMRQRWSYEGIPFDVGRPEFVVTDPAYRRRGLIRALFEAIHARSAGRGELAQGITGIPYFYRQFGYEYALDLEGGRIAPLATLPPAPEGEDEAFTLRPATPDDLPLITDLYDRRRARLAVSAVVPDAFWRSLFGAPRGEYNTIWDLRTIVDAEGTACGYVRVGSMR</sequence>
<evidence type="ECO:0000313" key="1">
    <source>
        <dbReference type="EMBL" id="CAA9550226.1"/>
    </source>
</evidence>
<name>A0A6J4UI96_9BACT</name>
<dbReference type="SUPFAM" id="SSF55729">
    <property type="entry name" value="Acyl-CoA N-acyltransferases (Nat)"/>
    <property type="match status" value="1"/>
</dbReference>
<gene>
    <name evidence="1" type="ORF">AVDCRST_MAG88-712</name>
</gene>
<dbReference type="AlphaFoldDB" id="A0A6J4UI96"/>